<dbReference type="OrthoDB" id="254233at2"/>
<dbReference type="Proteomes" id="UP000324974">
    <property type="component" value="Chromosome"/>
</dbReference>
<dbReference type="KEGG" id="lrs:PX52LOC_06149"/>
<evidence type="ECO:0000259" key="3">
    <source>
        <dbReference type="PROSITE" id="PS51898"/>
    </source>
</evidence>
<evidence type="ECO:0000256" key="1">
    <source>
        <dbReference type="ARBA" id="ARBA00023172"/>
    </source>
</evidence>
<dbReference type="GO" id="GO:0006310">
    <property type="term" value="P:DNA recombination"/>
    <property type="evidence" value="ECO:0007669"/>
    <property type="project" value="UniProtKB-KW"/>
</dbReference>
<evidence type="ECO:0000313" key="5">
    <source>
        <dbReference type="Proteomes" id="UP000324974"/>
    </source>
</evidence>
<keyword evidence="5" id="KW-1185">Reference proteome</keyword>
<dbReference type="GO" id="GO:0003677">
    <property type="term" value="F:DNA binding"/>
    <property type="evidence" value="ECO:0007669"/>
    <property type="project" value="InterPro"/>
</dbReference>
<sequence length="405" mass="44633">MRLPTYCRHKATNQAYVTVRRGDKREVIYLGVYGSAESRRLYAEVIANLGSPASPKPPRLPAEPSPTPSPSATPPATPTPSPSSSPTVGACFDRWAAICRNYYRLPDGRVSREVEDHHRSWEPLVTLHRDRPIGSLVRLEWAEVREAMVKRGWCRKLINQRWGRIVFGLRQLSEEGLVEPTVVLLAGLKSLRPGRTAAPDRPPVLSVSLDTVRATQKELNPVVRDLVELQLLTGGRPGEVRQLRFGDLVWDDPRPGGGGGTPVAIRPLRHKKAYLGRERLIPLSSTARLLLAPYLAVARGADAFVFLSPTRALPIDSRAYGKQIQAAAEKAGVPHWHPNQLRHWAATETRRLLSLDAARALLGHSSPTTTLVYAERDAAIAQAAAEALEKALKPKEPPPPEATQR</sequence>
<dbReference type="PROSITE" id="PS51898">
    <property type="entry name" value="TYR_RECOMBINASE"/>
    <property type="match status" value="1"/>
</dbReference>
<dbReference type="InterPro" id="IPR050090">
    <property type="entry name" value="Tyrosine_recombinase_XerCD"/>
</dbReference>
<dbReference type="InterPro" id="IPR002104">
    <property type="entry name" value="Integrase_catalytic"/>
</dbReference>
<dbReference type="EMBL" id="CP042425">
    <property type="protein sequence ID" value="QEL19092.1"/>
    <property type="molecule type" value="Genomic_DNA"/>
</dbReference>
<dbReference type="GO" id="GO:0015074">
    <property type="term" value="P:DNA integration"/>
    <property type="evidence" value="ECO:0007669"/>
    <property type="project" value="InterPro"/>
</dbReference>
<feature type="domain" description="Tyr recombinase" evidence="3">
    <location>
        <begin position="200"/>
        <end position="387"/>
    </location>
</feature>
<dbReference type="Pfam" id="PF00589">
    <property type="entry name" value="Phage_integrase"/>
    <property type="match status" value="1"/>
</dbReference>
<reference evidence="5" key="1">
    <citation type="submission" date="2019-08" db="EMBL/GenBank/DDBJ databases">
        <title>Limnoglobus roseus gen. nov., sp. nov., a novel freshwater planctomycete with a giant genome from the family Gemmataceae.</title>
        <authorList>
            <person name="Kulichevskaya I.S."/>
            <person name="Naumoff D.G."/>
            <person name="Miroshnikov K."/>
            <person name="Ivanova A."/>
            <person name="Philippov D.A."/>
            <person name="Hakobyan A."/>
            <person name="Rijpstra I.C."/>
            <person name="Sinninghe Damste J.S."/>
            <person name="Liesack W."/>
            <person name="Dedysh S.N."/>
        </authorList>
    </citation>
    <scope>NUCLEOTIDE SEQUENCE [LARGE SCALE GENOMIC DNA]</scope>
    <source>
        <strain evidence="5">PX52</strain>
    </source>
</reference>
<gene>
    <name evidence="4" type="ORF">PX52LOC_06149</name>
</gene>
<dbReference type="Gene3D" id="1.10.443.10">
    <property type="entry name" value="Intergrase catalytic core"/>
    <property type="match status" value="1"/>
</dbReference>
<dbReference type="AlphaFoldDB" id="A0A5C1AMY9"/>
<dbReference type="PANTHER" id="PTHR30349">
    <property type="entry name" value="PHAGE INTEGRASE-RELATED"/>
    <property type="match status" value="1"/>
</dbReference>
<dbReference type="RefSeq" id="WP_149113528.1">
    <property type="nucleotide sequence ID" value="NZ_CP042425.1"/>
</dbReference>
<evidence type="ECO:0000256" key="2">
    <source>
        <dbReference type="SAM" id="MobiDB-lite"/>
    </source>
</evidence>
<organism evidence="4 5">
    <name type="scientific">Limnoglobus roseus</name>
    <dbReference type="NCBI Taxonomy" id="2598579"/>
    <lineage>
        <taxon>Bacteria</taxon>
        <taxon>Pseudomonadati</taxon>
        <taxon>Planctomycetota</taxon>
        <taxon>Planctomycetia</taxon>
        <taxon>Gemmatales</taxon>
        <taxon>Gemmataceae</taxon>
        <taxon>Limnoglobus</taxon>
    </lineage>
</organism>
<protein>
    <submittedName>
        <fullName evidence="4">Site-specific integrase</fullName>
    </submittedName>
</protein>
<feature type="compositionally biased region" description="Pro residues" evidence="2">
    <location>
        <begin position="54"/>
        <end position="83"/>
    </location>
</feature>
<proteinExistence type="predicted"/>
<dbReference type="SUPFAM" id="SSF56349">
    <property type="entry name" value="DNA breaking-rejoining enzymes"/>
    <property type="match status" value="1"/>
</dbReference>
<evidence type="ECO:0000313" key="4">
    <source>
        <dbReference type="EMBL" id="QEL19092.1"/>
    </source>
</evidence>
<name>A0A5C1AMY9_9BACT</name>
<keyword evidence="1" id="KW-0233">DNA recombination</keyword>
<dbReference type="InterPro" id="IPR013762">
    <property type="entry name" value="Integrase-like_cat_sf"/>
</dbReference>
<dbReference type="PANTHER" id="PTHR30349:SF64">
    <property type="entry name" value="PROPHAGE INTEGRASE INTD-RELATED"/>
    <property type="match status" value="1"/>
</dbReference>
<dbReference type="CDD" id="cd00397">
    <property type="entry name" value="DNA_BRE_C"/>
    <property type="match status" value="1"/>
</dbReference>
<accession>A0A5C1AMY9</accession>
<dbReference type="InterPro" id="IPR011010">
    <property type="entry name" value="DNA_brk_join_enz"/>
</dbReference>
<feature type="region of interest" description="Disordered" evidence="2">
    <location>
        <begin position="52"/>
        <end position="87"/>
    </location>
</feature>